<sequence length="456" mass="52363">MATTQRMHSDNQRSHHLAPTFTSLPTEITTLIVQALPRDDHNASAINLALTSRRNQDIAEKVIWRKLFVRTGQQCEKVWNCLRARPLRFQAVHEVELRAQFSHELGLEKFVRILDRAPNVQHLTIESSACRYTRWLVDGNWPRIGRDINSLLKRSAPVLIQSVAAASTDPPLQKLKRLKIHSNGDSHAGLASMLARPRALETLYLGESRAHYQIGDMGGDLLATDKAQTSAALEQQGHSLQRLVYRPLDPQLLGDHDDNVFTLAGLALNGFNRVFENLWQLRDFFIDSELRSQSPLERAALTAAPQLRKLTVTHYADAEPGSENGFEDLRRKWRIYQLAHRCTISNTLERLEVRVVSRYRMAYFRNQAMDLIIEIAVEILSRNDIEFRLFFQRTDEVQTPPFLYDEVEPRNYLIFDSEAGGWQPWVGLDVDEAELVVESGEEEEEEEEEEDDEDED</sequence>
<evidence type="ECO:0000259" key="2">
    <source>
        <dbReference type="PROSITE" id="PS50181"/>
    </source>
</evidence>
<dbReference type="GeneID" id="27899640"/>
<dbReference type="Proteomes" id="UP000016931">
    <property type="component" value="Unassembled WGS sequence"/>
</dbReference>
<dbReference type="InterPro" id="IPR001810">
    <property type="entry name" value="F-box_dom"/>
</dbReference>
<dbReference type="AlphaFoldDB" id="M3B0G7"/>
<feature type="region of interest" description="Disordered" evidence="1">
    <location>
        <begin position="436"/>
        <end position="456"/>
    </location>
</feature>
<dbReference type="STRING" id="692275.M3B0G7"/>
<evidence type="ECO:0000313" key="4">
    <source>
        <dbReference type="Proteomes" id="UP000016931"/>
    </source>
</evidence>
<dbReference type="InterPro" id="IPR032675">
    <property type="entry name" value="LRR_dom_sf"/>
</dbReference>
<organism evidence="3 4">
    <name type="scientific">Sphaerulina musiva (strain SO2202)</name>
    <name type="common">Poplar stem canker fungus</name>
    <name type="synonym">Septoria musiva</name>
    <dbReference type="NCBI Taxonomy" id="692275"/>
    <lineage>
        <taxon>Eukaryota</taxon>
        <taxon>Fungi</taxon>
        <taxon>Dikarya</taxon>
        <taxon>Ascomycota</taxon>
        <taxon>Pezizomycotina</taxon>
        <taxon>Dothideomycetes</taxon>
        <taxon>Dothideomycetidae</taxon>
        <taxon>Mycosphaerellales</taxon>
        <taxon>Mycosphaerellaceae</taxon>
        <taxon>Sphaerulina</taxon>
    </lineage>
</organism>
<protein>
    <recommendedName>
        <fullName evidence="2">F-box domain-containing protein</fullName>
    </recommendedName>
</protein>
<dbReference type="OMA" id="IESSACR"/>
<dbReference type="Gene3D" id="3.80.10.10">
    <property type="entry name" value="Ribonuclease Inhibitor"/>
    <property type="match status" value="1"/>
</dbReference>
<dbReference type="PROSITE" id="PS50181">
    <property type="entry name" value="FBOX"/>
    <property type="match status" value="1"/>
</dbReference>
<proteinExistence type="predicted"/>
<evidence type="ECO:0000256" key="1">
    <source>
        <dbReference type="SAM" id="MobiDB-lite"/>
    </source>
</evidence>
<keyword evidence="4" id="KW-1185">Reference proteome</keyword>
<gene>
    <name evidence="3" type="ORF">SEPMUDRAFT_132616</name>
</gene>
<name>M3B0G7_SPHMS</name>
<reference evidence="3 4" key="1">
    <citation type="journal article" date="2012" name="PLoS Pathog.">
        <title>Diverse lifestyles and strategies of plant pathogenesis encoded in the genomes of eighteen Dothideomycetes fungi.</title>
        <authorList>
            <person name="Ohm R.A."/>
            <person name="Feau N."/>
            <person name="Henrissat B."/>
            <person name="Schoch C.L."/>
            <person name="Horwitz B.A."/>
            <person name="Barry K.W."/>
            <person name="Condon B.J."/>
            <person name="Copeland A.C."/>
            <person name="Dhillon B."/>
            <person name="Glaser F."/>
            <person name="Hesse C.N."/>
            <person name="Kosti I."/>
            <person name="LaButti K."/>
            <person name="Lindquist E.A."/>
            <person name="Lucas S."/>
            <person name="Salamov A.A."/>
            <person name="Bradshaw R.E."/>
            <person name="Ciuffetti L."/>
            <person name="Hamelin R.C."/>
            <person name="Kema G.H.J."/>
            <person name="Lawrence C."/>
            <person name="Scott J.A."/>
            <person name="Spatafora J.W."/>
            <person name="Turgeon B.G."/>
            <person name="de Wit P.J.G.M."/>
            <person name="Zhong S."/>
            <person name="Goodwin S.B."/>
            <person name="Grigoriev I.V."/>
        </authorList>
    </citation>
    <scope>NUCLEOTIDE SEQUENCE [LARGE SCALE GENOMIC DNA]</scope>
    <source>
        <strain evidence="3 4">SO2202</strain>
    </source>
</reference>
<dbReference type="EMBL" id="KB456263">
    <property type="protein sequence ID" value="EMF13282.1"/>
    <property type="molecule type" value="Genomic_DNA"/>
</dbReference>
<dbReference type="RefSeq" id="XP_016761403.1">
    <property type="nucleotide sequence ID" value="XM_016902503.1"/>
</dbReference>
<evidence type="ECO:0000313" key="3">
    <source>
        <dbReference type="EMBL" id="EMF13282.1"/>
    </source>
</evidence>
<dbReference type="HOGENOM" id="CLU_531223_0_0_1"/>
<feature type="domain" description="F-box" evidence="2">
    <location>
        <begin position="18"/>
        <end position="67"/>
    </location>
</feature>
<dbReference type="OrthoDB" id="3637989at2759"/>
<accession>M3B0G7</accession>